<evidence type="ECO:0000313" key="1">
    <source>
        <dbReference type="EMBL" id="VFU46909.1"/>
    </source>
</evidence>
<proteinExistence type="predicted"/>
<name>A0A6N2MB52_SALVM</name>
<gene>
    <name evidence="1" type="ORF">SVIM_LOCUS299713</name>
</gene>
<protein>
    <submittedName>
        <fullName evidence="1">Uncharacterized protein</fullName>
    </submittedName>
</protein>
<organism evidence="1">
    <name type="scientific">Salix viminalis</name>
    <name type="common">Common osier</name>
    <name type="synonym">Basket willow</name>
    <dbReference type="NCBI Taxonomy" id="40686"/>
    <lineage>
        <taxon>Eukaryota</taxon>
        <taxon>Viridiplantae</taxon>
        <taxon>Streptophyta</taxon>
        <taxon>Embryophyta</taxon>
        <taxon>Tracheophyta</taxon>
        <taxon>Spermatophyta</taxon>
        <taxon>Magnoliopsida</taxon>
        <taxon>eudicotyledons</taxon>
        <taxon>Gunneridae</taxon>
        <taxon>Pentapetalae</taxon>
        <taxon>rosids</taxon>
        <taxon>fabids</taxon>
        <taxon>Malpighiales</taxon>
        <taxon>Salicaceae</taxon>
        <taxon>Saliceae</taxon>
        <taxon>Salix</taxon>
    </lineage>
</organism>
<dbReference type="EMBL" id="CAADRP010001652">
    <property type="protein sequence ID" value="VFU46909.1"/>
    <property type="molecule type" value="Genomic_DNA"/>
</dbReference>
<dbReference type="AlphaFoldDB" id="A0A6N2MB52"/>
<accession>A0A6N2MB52</accession>
<reference evidence="1" key="1">
    <citation type="submission" date="2019-03" db="EMBL/GenBank/DDBJ databases">
        <authorList>
            <person name="Mank J."/>
            <person name="Almeida P."/>
        </authorList>
    </citation>
    <scope>NUCLEOTIDE SEQUENCE</scope>
    <source>
        <strain evidence="1">78183</strain>
    </source>
</reference>
<sequence length="138" mass="16223">MLREAFCLRRLGMERLSISVLIAQFEHLFRLSWMLVLAHEFFQYFVLRQRLYAVDASDIALQLFLAKQFAFEEPSVESISVLVSGEGASDELQNKANEIYLQRHADQKMAMRRQKIIKKHQGDTQKYQIYNKKSGHLQ</sequence>